<reference evidence="5" key="1">
    <citation type="journal article" date="2023" name="Int. J. Syst. Evol. Microbiol.">
        <title>Mesoterricola silvestris gen. nov., sp. nov., Mesoterricola sediminis sp. nov., Geothrix oryzae sp. nov., Geothrix edaphica sp. nov., Geothrix rubra sp. nov., and Geothrix limicola sp. nov., six novel members of Acidobacteriota isolated from soils.</title>
        <authorList>
            <person name="Itoh H."/>
            <person name="Sugisawa Y."/>
            <person name="Mise K."/>
            <person name="Xu Z."/>
            <person name="Kuniyasu M."/>
            <person name="Ushijima N."/>
            <person name="Kawano K."/>
            <person name="Kobayashi E."/>
            <person name="Shiratori Y."/>
            <person name="Masuda Y."/>
            <person name="Senoo K."/>
        </authorList>
    </citation>
    <scope>NUCLEOTIDE SEQUENCE</scope>
    <source>
        <strain evidence="5">W786</strain>
    </source>
</reference>
<dbReference type="InterPro" id="IPR017900">
    <property type="entry name" value="4Fe4S_Fe_S_CS"/>
</dbReference>
<feature type="domain" description="4Fe-4S ferredoxin-type" evidence="4">
    <location>
        <begin position="180"/>
        <end position="211"/>
    </location>
</feature>
<keyword evidence="1" id="KW-0479">Metal-binding</keyword>
<dbReference type="PROSITE" id="PS51379">
    <property type="entry name" value="4FE4S_FER_2"/>
    <property type="match status" value="3"/>
</dbReference>
<gene>
    <name evidence="5" type="ORF">METESE_00120</name>
</gene>
<dbReference type="GO" id="GO:0051536">
    <property type="term" value="F:iron-sulfur cluster binding"/>
    <property type="evidence" value="ECO:0007669"/>
    <property type="project" value="UniProtKB-KW"/>
</dbReference>
<evidence type="ECO:0000259" key="4">
    <source>
        <dbReference type="PROSITE" id="PS51379"/>
    </source>
</evidence>
<evidence type="ECO:0000256" key="3">
    <source>
        <dbReference type="ARBA" id="ARBA00023014"/>
    </source>
</evidence>
<keyword evidence="6" id="KW-1185">Reference proteome</keyword>
<accession>A0AA48GPB0</accession>
<feature type="domain" description="4Fe-4S ferredoxin-type" evidence="4">
    <location>
        <begin position="47"/>
        <end position="78"/>
    </location>
</feature>
<dbReference type="RefSeq" id="WP_243332334.1">
    <property type="nucleotide sequence ID" value="NZ_AP027081.1"/>
</dbReference>
<organism evidence="5 6">
    <name type="scientific">Mesoterricola sediminis</name>
    <dbReference type="NCBI Taxonomy" id="2927980"/>
    <lineage>
        <taxon>Bacteria</taxon>
        <taxon>Pseudomonadati</taxon>
        <taxon>Acidobacteriota</taxon>
        <taxon>Holophagae</taxon>
        <taxon>Holophagales</taxon>
        <taxon>Holophagaceae</taxon>
        <taxon>Mesoterricola</taxon>
    </lineage>
</organism>
<keyword evidence="3" id="KW-0411">Iron-sulfur</keyword>
<keyword evidence="2" id="KW-0408">Iron</keyword>
<dbReference type="Gene3D" id="3.30.70.20">
    <property type="match status" value="2"/>
</dbReference>
<dbReference type="EMBL" id="AP027081">
    <property type="protein sequence ID" value="BDU75054.1"/>
    <property type="molecule type" value="Genomic_DNA"/>
</dbReference>
<dbReference type="AlphaFoldDB" id="A0AA48GPB0"/>
<dbReference type="KEGG" id="msea:METESE_00120"/>
<dbReference type="InterPro" id="IPR017896">
    <property type="entry name" value="4Fe4S_Fe-S-bd"/>
</dbReference>
<evidence type="ECO:0000313" key="5">
    <source>
        <dbReference type="EMBL" id="BDU75054.1"/>
    </source>
</evidence>
<dbReference type="Proteomes" id="UP001228113">
    <property type="component" value="Chromosome"/>
</dbReference>
<dbReference type="PROSITE" id="PS00198">
    <property type="entry name" value="4FE4S_FER_1"/>
    <property type="match status" value="2"/>
</dbReference>
<dbReference type="SUPFAM" id="SSF54862">
    <property type="entry name" value="4Fe-4S ferredoxins"/>
    <property type="match status" value="1"/>
</dbReference>
<dbReference type="GO" id="GO:0046872">
    <property type="term" value="F:metal ion binding"/>
    <property type="evidence" value="ECO:0007669"/>
    <property type="project" value="UniProtKB-KW"/>
</dbReference>
<feature type="domain" description="4Fe-4S ferredoxin-type" evidence="4">
    <location>
        <begin position="84"/>
        <end position="117"/>
    </location>
</feature>
<sequence>MAKKLEEPHDRSDFFKSLGTLMAGFVAMRVEDAVTGAGPSLLRPPGALDEFDFLMACTRCDLCAKACPQDSILQAGPGAPLAANTPHILPRNMPCFLCTSLPCIPACPEGALVWPTRKVGDEVLEGPAAVKMGTARVKRRLCLTWEHEDEPAQPCTTCVDRCPYPGKAIRMGEAPEGELPHPEVIADFCTGCGLCTFGCPSPNPAIVVDPRE</sequence>
<dbReference type="CDD" id="cd16373">
    <property type="entry name" value="DMSOR_beta_like"/>
    <property type="match status" value="1"/>
</dbReference>
<proteinExistence type="predicted"/>
<evidence type="ECO:0000256" key="2">
    <source>
        <dbReference type="ARBA" id="ARBA00023004"/>
    </source>
</evidence>
<name>A0AA48GPB0_9BACT</name>
<evidence type="ECO:0000256" key="1">
    <source>
        <dbReference type="ARBA" id="ARBA00022723"/>
    </source>
</evidence>
<dbReference type="Pfam" id="PF12797">
    <property type="entry name" value="Fer4_2"/>
    <property type="match status" value="1"/>
</dbReference>
<protein>
    <submittedName>
        <fullName evidence="5">Ferredoxin</fullName>
    </submittedName>
</protein>
<evidence type="ECO:0000313" key="6">
    <source>
        <dbReference type="Proteomes" id="UP001228113"/>
    </source>
</evidence>